<sequence length="577" mass="62981">MPTRASAQAFPSLTTAVTGTDQLWVVEGDESESLLSSAPLIPSSLFKDARGGAAQPRAGRLQQSGAELLPLKPAAASKIYVRSSWTLQQAPGRLASLATSLAPVERVHEPSQLRDRRKPAPPISDAKRAGADVAFFSNFLIPNPLSSPASRMRDPRLPPDPALARRLDAAADDYADMPPLTGPPSSSMSANRGTTVRHAAARVDTADASTQVGSSALLSSRRAYWTNEQQQLQQSFERYHSHRQELLQLPYPTPPAAERPPPVSATVPIHRVYILRCATCDTFLSDRGMRVSAFPARSRLTGMLVASLVARVIKQDLHKESVADHLPLPQAVLLLKPHIILFSTDSAPANSATFWPDGPAQEQVERTCDCLTSSINCHGCGKTVGCTFISLATLVVAETGLTLVPPLPRQYRFALLKVQRELLFFSLLFVPQLLLTYHTLVGLGAEASALGKSPPFRLPPQRGHRSRTNLLPWRSGSQQPIVRLQPSPTPSRDSSRTPTPLSRARERVEASADKDAPSVRLSRLRTSSPAARARDRGLRLLKPGDTVYWHMLVTGGERAQSIDPRLREPIWRENEGR</sequence>
<comment type="similarity">
    <text evidence="1">Belongs to the FAM72 family.</text>
</comment>
<evidence type="ECO:0000256" key="2">
    <source>
        <dbReference type="SAM" id="MobiDB-lite"/>
    </source>
</evidence>
<name>A0A9P7B4B1_RHOMI</name>
<dbReference type="PANTHER" id="PTHR31841:SF1">
    <property type="entry name" value="PROTEIN FAM72A-RELATED"/>
    <property type="match status" value="1"/>
</dbReference>
<evidence type="ECO:0000313" key="4">
    <source>
        <dbReference type="Proteomes" id="UP000777482"/>
    </source>
</evidence>
<feature type="region of interest" description="Disordered" evidence="2">
    <location>
        <begin position="106"/>
        <end position="126"/>
    </location>
</feature>
<dbReference type="Proteomes" id="UP000777482">
    <property type="component" value="Unassembled WGS sequence"/>
</dbReference>
<feature type="compositionally biased region" description="Basic and acidic residues" evidence="2">
    <location>
        <begin position="503"/>
        <end position="517"/>
    </location>
</feature>
<comment type="caution">
    <text evidence="3">The sequence shown here is derived from an EMBL/GenBank/DDBJ whole genome shotgun (WGS) entry which is preliminary data.</text>
</comment>
<dbReference type="InterPro" id="IPR026768">
    <property type="entry name" value="YPEH2ZP"/>
</dbReference>
<evidence type="ECO:0000256" key="1">
    <source>
        <dbReference type="ARBA" id="ARBA00006888"/>
    </source>
</evidence>
<dbReference type="AlphaFoldDB" id="A0A9P7B4B1"/>
<feature type="compositionally biased region" description="Low complexity" evidence="2">
    <location>
        <begin position="490"/>
        <end position="502"/>
    </location>
</feature>
<dbReference type="GO" id="GO:0005829">
    <property type="term" value="C:cytosol"/>
    <property type="evidence" value="ECO:0007669"/>
    <property type="project" value="UniProtKB-ARBA"/>
</dbReference>
<reference evidence="3 4" key="1">
    <citation type="submission" date="2020-11" db="EMBL/GenBank/DDBJ databases">
        <title>Kefir isolates.</title>
        <authorList>
            <person name="Marcisauskas S."/>
            <person name="Kim Y."/>
            <person name="Blasche S."/>
        </authorList>
    </citation>
    <scope>NUCLEOTIDE SEQUENCE [LARGE SCALE GENOMIC DNA]</scope>
    <source>
        <strain evidence="3 4">KR</strain>
    </source>
</reference>
<accession>A0A9P7B4B1</accession>
<proteinExistence type="inferred from homology"/>
<dbReference type="OrthoDB" id="2526683at2759"/>
<dbReference type="EMBL" id="PUHQ01000076">
    <property type="protein sequence ID" value="KAG0657781.1"/>
    <property type="molecule type" value="Genomic_DNA"/>
</dbReference>
<gene>
    <name evidence="3" type="ORF">C6P46_006248</name>
</gene>
<protein>
    <submittedName>
        <fullName evidence="3">Uncharacterized protein</fullName>
    </submittedName>
</protein>
<feature type="region of interest" description="Disordered" evidence="2">
    <location>
        <begin position="452"/>
        <end position="532"/>
    </location>
</feature>
<keyword evidence="4" id="KW-1185">Reference proteome</keyword>
<evidence type="ECO:0000313" key="3">
    <source>
        <dbReference type="EMBL" id="KAG0657781.1"/>
    </source>
</evidence>
<dbReference type="PANTHER" id="PTHR31841">
    <property type="entry name" value="PROTEIN FAM72A-RELATED"/>
    <property type="match status" value="1"/>
</dbReference>
<organism evidence="3 4">
    <name type="scientific">Rhodotorula mucilaginosa</name>
    <name type="common">Yeast</name>
    <name type="synonym">Rhodotorula rubra</name>
    <dbReference type="NCBI Taxonomy" id="5537"/>
    <lineage>
        <taxon>Eukaryota</taxon>
        <taxon>Fungi</taxon>
        <taxon>Dikarya</taxon>
        <taxon>Basidiomycota</taxon>
        <taxon>Pucciniomycotina</taxon>
        <taxon>Microbotryomycetes</taxon>
        <taxon>Sporidiobolales</taxon>
        <taxon>Sporidiobolaceae</taxon>
        <taxon>Rhodotorula</taxon>
    </lineage>
</organism>